<dbReference type="CDD" id="cd00038">
    <property type="entry name" value="CAP_ED"/>
    <property type="match status" value="1"/>
</dbReference>
<dbReference type="InterPro" id="IPR014710">
    <property type="entry name" value="RmlC-like_jellyroll"/>
</dbReference>
<dbReference type="Gene3D" id="2.60.120.10">
    <property type="entry name" value="Jelly Rolls"/>
    <property type="match status" value="1"/>
</dbReference>
<protein>
    <submittedName>
        <fullName evidence="2">CRP-like cAMP-binding protein</fullName>
    </submittedName>
</protein>
<organism evidence="2 3">
    <name type="scientific">Larkinella arboricola</name>
    <dbReference type="NCBI Taxonomy" id="643671"/>
    <lineage>
        <taxon>Bacteria</taxon>
        <taxon>Pseudomonadati</taxon>
        <taxon>Bacteroidota</taxon>
        <taxon>Cytophagia</taxon>
        <taxon>Cytophagales</taxon>
        <taxon>Spirosomataceae</taxon>
        <taxon>Larkinella</taxon>
    </lineage>
</organism>
<name>A0A327X1P3_LARAB</name>
<dbReference type="SUPFAM" id="SSF51206">
    <property type="entry name" value="cAMP-binding domain-like"/>
    <property type="match status" value="1"/>
</dbReference>
<evidence type="ECO:0000313" key="2">
    <source>
        <dbReference type="EMBL" id="RAK00441.1"/>
    </source>
</evidence>
<dbReference type="AlphaFoldDB" id="A0A327X1P3"/>
<sequence>MQQSRTEAETKTILGKKIILKMDSSIKKNDTDLFKSLTDNEFLEIKDLFQYNKYKKGDFIITENSIVKHVYFIQSGLVKLSYFDNDNKEFILSFAHENWWETDFSAFYNQTKSSLALQCIEDTETYGLSFDDYLTILVKYNLSNYFLDKSIKGHIASQNRILSLLKSSPKERYEQFLQLYPSLLQRIPKSVLSLYLGVSRETLSRLYKRSQRK</sequence>
<accession>A0A327X1P3</accession>
<dbReference type="Proteomes" id="UP000248790">
    <property type="component" value="Unassembled WGS sequence"/>
</dbReference>
<reference evidence="2 3" key="1">
    <citation type="submission" date="2018-06" db="EMBL/GenBank/DDBJ databases">
        <title>Genomic Encyclopedia of Archaeal and Bacterial Type Strains, Phase II (KMG-II): from individual species to whole genera.</title>
        <authorList>
            <person name="Goeker M."/>
        </authorList>
    </citation>
    <scope>NUCLEOTIDE SEQUENCE [LARGE SCALE GENOMIC DNA]</scope>
    <source>
        <strain evidence="2 3">DSM 21851</strain>
    </source>
</reference>
<gene>
    <name evidence="2" type="ORF">LX87_02143</name>
</gene>
<dbReference type="RefSeq" id="WP_211325291.1">
    <property type="nucleotide sequence ID" value="NZ_QLMC01000002.1"/>
</dbReference>
<keyword evidence="3" id="KW-1185">Reference proteome</keyword>
<dbReference type="EMBL" id="QLMC01000002">
    <property type="protein sequence ID" value="RAK00441.1"/>
    <property type="molecule type" value="Genomic_DNA"/>
</dbReference>
<evidence type="ECO:0000313" key="3">
    <source>
        <dbReference type="Proteomes" id="UP000248790"/>
    </source>
</evidence>
<dbReference type="PROSITE" id="PS50042">
    <property type="entry name" value="CNMP_BINDING_3"/>
    <property type="match status" value="1"/>
</dbReference>
<proteinExistence type="predicted"/>
<comment type="caution">
    <text evidence="2">The sequence shown here is derived from an EMBL/GenBank/DDBJ whole genome shotgun (WGS) entry which is preliminary data.</text>
</comment>
<dbReference type="InterPro" id="IPR000595">
    <property type="entry name" value="cNMP-bd_dom"/>
</dbReference>
<evidence type="ECO:0000259" key="1">
    <source>
        <dbReference type="PROSITE" id="PS50042"/>
    </source>
</evidence>
<dbReference type="InterPro" id="IPR018490">
    <property type="entry name" value="cNMP-bd_dom_sf"/>
</dbReference>
<feature type="domain" description="Cyclic nucleotide-binding" evidence="1">
    <location>
        <begin position="33"/>
        <end position="137"/>
    </location>
</feature>
<dbReference type="Pfam" id="PF00027">
    <property type="entry name" value="cNMP_binding"/>
    <property type="match status" value="1"/>
</dbReference>